<comment type="caution">
    <text evidence="1">The sequence shown here is derived from an EMBL/GenBank/DDBJ whole genome shotgun (WGS) entry which is preliminary data.</text>
</comment>
<gene>
    <name evidence="1" type="ORF">AWC14_06160</name>
</gene>
<keyword evidence="2" id="KW-1185">Reference proteome</keyword>
<dbReference type="OrthoDB" id="4729771at2"/>
<sequence length="101" mass="11236">MTTVQVSTLQQDLDNLLTELDAGWESASASYGRGGCVMACMVRMLRRQRAENLQARKDAMVTALGFYGPGGPSYEAMFRWNDLQVHPDAVKRRIKDALNAL</sequence>
<dbReference type="EMBL" id="LQPE01000130">
    <property type="protein sequence ID" value="ORW02717.1"/>
    <property type="molecule type" value="Genomic_DNA"/>
</dbReference>
<dbReference type="RefSeq" id="WP_045375145.1">
    <property type="nucleotide sequence ID" value="NZ_BBKA01000020.1"/>
</dbReference>
<organism evidence="1 2">
    <name type="scientific">Mycobacterium kyorinense</name>
    <dbReference type="NCBI Taxonomy" id="487514"/>
    <lineage>
        <taxon>Bacteria</taxon>
        <taxon>Bacillati</taxon>
        <taxon>Actinomycetota</taxon>
        <taxon>Actinomycetes</taxon>
        <taxon>Mycobacteriales</taxon>
        <taxon>Mycobacteriaceae</taxon>
        <taxon>Mycobacterium</taxon>
    </lineage>
</organism>
<proteinExistence type="predicted"/>
<evidence type="ECO:0000313" key="2">
    <source>
        <dbReference type="Proteomes" id="UP000193487"/>
    </source>
</evidence>
<evidence type="ECO:0000313" key="1">
    <source>
        <dbReference type="EMBL" id="ORW02717.1"/>
    </source>
</evidence>
<protein>
    <submittedName>
        <fullName evidence="1">Uncharacterized protein</fullName>
    </submittedName>
</protein>
<accession>A0A1X1XV49</accession>
<reference evidence="1 2" key="1">
    <citation type="submission" date="2016-01" db="EMBL/GenBank/DDBJ databases">
        <title>The new phylogeny of the genus Mycobacterium.</title>
        <authorList>
            <person name="Tarcisio F."/>
            <person name="Conor M."/>
            <person name="Antonella G."/>
            <person name="Elisabetta G."/>
            <person name="Giulia F.S."/>
            <person name="Sara T."/>
            <person name="Anna F."/>
            <person name="Clotilde B."/>
            <person name="Roberto B."/>
            <person name="Veronica D.S."/>
            <person name="Fabio R."/>
            <person name="Monica P."/>
            <person name="Olivier J."/>
            <person name="Enrico T."/>
            <person name="Nicola S."/>
        </authorList>
    </citation>
    <scope>NUCLEOTIDE SEQUENCE [LARGE SCALE GENOMIC DNA]</scope>
    <source>
        <strain evidence="1 2">DSM 45166</strain>
    </source>
</reference>
<dbReference type="AlphaFoldDB" id="A0A1X1XV49"/>
<name>A0A1X1XV49_9MYCO</name>
<dbReference type="Proteomes" id="UP000193487">
    <property type="component" value="Unassembled WGS sequence"/>
</dbReference>